<sequence length="208" mass="24011">MVLTAIATLNDVDVIMECINDAFMEYAFFKKPEYHQKFTSEDVTSMLLQKDSVFILAYDNENCENFKNKVVGTIFLHWITTRETFVLENNSITKVTLIGKFSSLSVPPKYANQGFGKALVASAEKYLCEEVFNTIQHTTLSASDSNKNKQFGLLMEIKAINFRKDLLSWYEKQGYQFISETRQLDAAFTRRLLDDKDVSFILMRKILM</sequence>
<proteinExistence type="predicted"/>
<keyword evidence="2" id="KW-1185">Reference proteome</keyword>
<organism evidence="2 3">
    <name type="scientific">Hydra vulgaris</name>
    <name type="common">Hydra</name>
    <name type="synonym">Hydra attenuata</name>
    <dbReference type="NCBI Taxonomy" id="6087"/>
    <lineage>
        <taxon>Eukaryota</taxon>
        <taxon>Metazoa</taxon>
        <taxon>Cnidaria</taxon>
        <taxon>Hydrozoa</taxon>
        <taxon>Hydroidolina</taxon>
        <taxon>Anthoathecata</taxon>
        <taxon>Aplanulata</taxon>
        <taxon>Hydridae</taxon>
        <taxon>Hydra</taxon>
    </lineage>
</organism>
<feature type="domain" description="N-acetyltransferase" evidence="1">
    <location>
        <begin position="1"/>
        <end position="195"/>
    </location>
</feature>
<gene>
    <name evidence="3" type="primary">LOC100196985</name>
</gene>
<evidence type="ECO:0000259" key="1">
    <source>
        <dbReference type="PROSITE" id="PS51186"/>
    </source>
</evidence>
<dbReference type="PROSITE" id="PS51186">
    <property type="entry name" value="GNAT"/>
    <property type="match status" value="1"/>
</dbReference>
<dbReference type="Gene3D" id="3.40.630.30">
    <property type="match status" value="1"/>
</dbReference>
<accession>A0ABM4C1L1</accession>
<evidence type="ECO:0000313" key="2">
    <source>
        <dbReference type="Proteomes" id="UP001652625"/>
    </source>
</evidence>
<dbReference type="InterPro" id="IPR016181">
    <property type="entry name" value="Acyl_CoA_acyltransferase"/>
</dbReference>
<dbReference type="InterPro" id="IPR000182">
    <property type="entry name" value="GNAT_dom"/>
</dbReference>
<dbReference type="CDD" id="cd04301">
    <property type="entry name" value="NAT_SF"/>
    <property type="match status" value="1"/>
</dbReference>
<dbReference type="Proteomes" id="UP001652625">
    <property type="component" value="Chromosome 06"/>
</dbReference>
<dbReference type="RefSeq" id="XP_065655432.1">
    <property type="nucleotide sequence ID" value="XM_065799360.1"/>
</dbReference>
<reference evidence="3" key="1">
    <citation type="submission" date="2025-08" db="UniProtKB">
        <authorList>
            <consortium name="RefSeq"/>
        </authorList>
    </citation>
    <scope>IDENTIFICATION</scope>
</reference>
<dbReference type="GeneID" id="100196985"/>
<dbReference type="Pfam" id="PF00583">
    <property type="entry name" value="Acetyltransf_1"/>
    <property type="match status" value="1"/>
</dbReference>
<name>A0ABM4C1L1_HYDVU</name>
<evidence type="ECO:0000313" key="3">
    <source>
        <dbReference type="RefSeq" id="XP_065655432.1"/>
    </source>
</evidence>
<dbReference type="SUPFAM" id="SSF55729">
    <property type="entry name" value="Acyl-CoA N-acyltransferases (Nat)"/>
    <property type="match status" value="1"/>
</dbReference>
<protein>
    <submittedName>
        <fullName evidence="3">Uncharacterized protein LOC100196985</fullName>
    </submittedName>
</protein>